<evidence type="ECO:0000259" key="1">
    <source>
        <dbReference type="PROSITE" id="PS51340"/>
    </source>
</evidence>
<dbReference type="EMBL" id="KB822715">
    <property type="protein sequence ID" value="ETN44284.1"/>
    <property type="molecule type" value="Genomic_DNA"/>
</dbReference>
<name>W2S8M6_CYPE1</name>
<dbReference type="SUPFAM" id="SSF141673">
    <property type="entry name" value="MOSC N-terminal domain-like"/>
    <property type="match status" value="1"/>
</dbReference>
<dbReference type="GO" id="GO:0030170">
    <property type="term" value="F:pyridoxal phosphate binding"/>
    <property type="evidence" value="ECO:0007669"/>
    <property type="project" value="InterPro"/>
</dbReference>
<dbReference type="Pfam" id="PF03476">
    <property type="entry name" value="MOSC_N"/>
    <property type="match status" value="1"/>
</dbReference>
<reference evidence="2 3" key="1">
    <citation type="submission" date="2013-03" db="EMBL/GenBank/DDBJ databases">
        <title>The Genome Sequence of Phialophora europaea CBS 101466.</title>
        <authorList>
            <consortium name="The Broad Institute Genomics Platform"/>
            <person name="Cuomo C."/>
            <person name="de Hoog S."/>
            <person name="Gorbushina A."/>
            <person name="Walker B."/>
            <person name="Young S.K."/>
            <person name="Zeng Q."/>
            <person name="Gargeya S."/>
            <person name="Fitzgerald M."/>
            <person name="Haas B."/>
            <person name="Abouelleil A."/>
            <person name="Allen A.W."/>
            <person name="Alvarado L."/>
            <person name="Arachchi H.M."/>
            <person name="Berlin A.M."/>
            <person name="Chapman S.B."/>
            <person name="Gainer-Dewar J."/>
            <person name="Goldberg J."/>
            <person name="Griggs A."/>
            <person name="Gujja S."/>
            <person name="Hansen M."/>
            <person name="Howarth C."/>
            <person name="Imamovic A."/>
            <person name="Ireland A."/>
            <person name="Larimer J."/>
            <person name="McCowan C."/>
            <person name="Murphy C."/>
            <person name="Pearson M."/>
            <person name="Poon T.W."/>
            <person name="Priest M."/>
            <person name="Roberts A."/>
            <person name="Saif S."/>
            <person name="Shea T."/>
            <person name="Sisk P."/>
            <person name="Sykes S."/>
            <person name="Wortman J."/>
            <person name="Nusbaum C."/>
            <person name="Birren B."/>
        </authorList>
    </citation>
    <scope>NUCLEOTIDE SEQUENCE [LARGE SCALE GENOMIC DNA]</scope>
    <source>
        <strain evidence="2 3">CBS 101466</strain>
    </source>
</reference>
<proteinExistence type="predicted"/>
<dbReference type="eggNOG" id="KOG2362">
    <property type="taxonomic scope" value="Eukaryota"/>
</dbReference>
<dbReference type="HOGENOM" id="CLU_028286_3_1_1"/>
<feature type="domain" description="MOSC" evidence="1">
    <location>
        <begin position="155"/>
        <end position="325"/>
    </location>
</feature>
<evidence type="ECO:0000313" key="2">
    <source>
        <dbReference type="EMBL" id="ETN44284.1"/>
    </source>
</evidence>
<dbReference type="VEuPathDB" id="FungiDB:HMPREF1541_10464"/>
<dbReference type="AlphaFoldDB" id="W2S8M6"/>
<dbReference type="STRING" id="1220924.W2S8M6"/>
<keyword evidence="3" id="KW-1185">Reference proteome</keyword>
<dbReference type="Proteomes" id="UP000030752">
    <property type="component" value="Unassembled WGS sequence"/>
</dbReference>
<dbReference type="InParanoid" id="W2S8M6"/>
<dbReference type="RefSeq" id="XP_008713357.1">
    <property type="nucleotide sequence ID" value="XM_008715135.1"/>
</dbReference>
<gene>
    <name evidence="2" type="ORF">HMPREF1541_10464</name>
</gene>
<protein>
    <recommendedName>
        <fullName evidence="1">MOSC domain-containing protein</fullName>
    </recommendedName>
</protein>
<accession>W2S8M6</accession>
<dbReference type="PROSITE" id="PS51340">
    <property type="entry name" value="MOSC"/>
    <property type="match status" value="1"/>
</dbReference>
<dbReference type="GeneID" id="19977803"/>
<dbReference type="InterPro" id="IPR005302">
    <property type="entry name" value="MoCF_Sase_C"/>
</dbReference>
<dbReference type="GO" id="GO:0030151">
    <property type="term" value="F:molybdenum ion binding"/>
    <property type="evidence" value="ECO:0007669"/>
    <property type="project" value="InterPro"/>
</dbReference>
<dbReference type="InterPro" id="IPR005303">
    <property type="entry name" value="MOCOS_middle"/>
</dbReference>
<dbReference type="OrthoDB" id="17255at2759"/>
<dbReference type="Pfam" id="PF03473">
    <property type="entry name" value="MOSC"/>
    <property type="match status" value="1"/>
</dbReference>
<dbReference type="GO" id="GO:0003824">
    <property type="term" value="F:catalytic activity"/>
    <property type="evidence" value="ECO:0007669"/>
    <property type="project" value="InterPro"/>
</dbReference>
<evidence type="ECO:0000313" key="3">
    <source>
        <dbReference type="Proteomes" id="UP000030752"/>
    </source>
</evidence>
<organism evidence="2 3">
    <name type="scientific">Cyphellophora europaea (strain CBS 101466)</name>
    <name type="common">Phialophora europaea</name>
    <dbReference type="NCBI Taxonomy" id="1220924"/>
    <lineage>
        <taxon>Eukaryota</taxon>
        <taxon>Fungi</taxon>
        <taxon>Dikarya</taxon>
        <taxon>Ascomycota</taxon>
        <taxon>Pezizomycotina</taxon>
        <taxon>Eurotiomycetes</taxon>
        <taxon>Chaetothyriomycetidae</taxon>
        <taxon>Chaetothyriales</taxon>
        <taxon>Cyphellophoraceae</taxon>
        <taxon>Cyphellophora</taxon>
    </lineage>
</organism>
<sequence>MALSVQRLFLYPVKSLRPVEVKAVELTNEGLRFDRSFILVYTPTETATPDPTTGPPFAQFLTIKRVFRLALFQPEIDDSWTNLTIRWTGPPSSASSIVVPLTPSPMSLLGAQTYQVSVFGTTALGVDVGDEVAAFFSGHLQADVRLLFIGGTGRREIPGAAYVGKGTDALTLALEEGLRPQRIRFADAAPLLVTSTASEHNARMRLPPAHRNEDIIQRLRPNIHIDVQDLLPAYDEDRWATLMVSADGGAHPVTIKCIFNCVRCLSLNADPDTGNMIPRQRQLYGLLASDRRVNPRFPHKPVFGQYAFAGPAGAILRIGDKVQVTERSSPVK</sequence>